<reference evidence="2 4" key="1">
    <citation type="submission" date="2020-08" db="EMBL/GenBank/DDBJ databases">
        <title>Plant Genome Project.</title>
        <authorList>
            <person name="Zhang R.-G."/>
        </authorList>
    </citation>
    <scope>NUCLEOTIDE SEQUENCE [LARGE SCALE GENOMIC DNA]</scope>
    <source>
        <tissue evidence="2">Rhizome</tissue>
    </source>
</reference>
<evidence type="ECO:0000313" key="2">
    <source>
        <dbReference type="EMBL" id="KAG6503226.1"/>
    </source>
</evidence>
<dbReference type="AlphaFoldDB" id="A0A8J5G9U2"/>
<dbReference type="EMBL" id="JACMSC010000010">
    <property type="protein sequence ID" value="KAG6503226.1"/>
    <property type="molecule type" value="Genomic_DNA"/>
</dbReference>
<proteinExistence type="predicted"/>
<dbReference type="Pfam" id="PF22936">
    <property type="entry name" value="Pol_BBD"/>
    <property type="match status" value="1"/>
</dbReference>
<name>A0A8J5G9U2_ZINOF</name>
<feature type="domain" description="Retrovirus-related Pol polyprotein from transposon TNT 1-94-like beta-barrel" evidence="1">
    <location>
        <begin position="114"/>
        <end position="188"/>
    </location>
</feature>
<accession>A0A8J5G9U2</accession>
<evidence type="ECO:0000259" key="1">
    <source>
        <dbReference type="Pfam" id="PF22936"/>
    </source>
</evidence>
<evidence type="ECO:0000313" key="4">
    <source>
        <dbReference type="Proteomes" id="UP000734854"/>
    </source>
</evidence>
<evidence type="ECO:0000313" key="3">
    <source>
        <dbReference type="EMBL" id="KAG6506622.1"/>
    </source>
</evidence>
<dbReference type="InterPro" id="IPR054722">
    <property type="entry name" value="PolX-like_BBD"/>
</dbReference>
<dbReference type="Proteomes" id="UP000734854">
    <property type="component" value="Unassembled WGS sequence"/>
</dbReference>
<gene>
    <name evidence="3" type="ORF">ZIOFF_031949</name>
    <name evidence="2" type="ORF">ZIOFF_035537</name>
</gene>
<keyword evidence="4" id="KW-1185">Reference proteome</keyword>
<sequence length="310" mass="34123">MKAFASLREVFSEVRREEARRYVMLKNIPESKPEMEGSALAVRGAEFEGNRQGKQRPWCDYCRKPWHTRENCWKLHGKPAYGKRKQGSDNKLGGAHESIVPIGTLACTKSNGFWILDSGATDHMTGISQYFSSYTPSAGNQKIKIAYGSFATVAGKGLVPISQSITLKDVLHVPTLSCNLLSISKFTHDHNCRANFCSSHCEFQDLTSGKMIGDAKQDGGLYLFNEGIQEARNVPEWREAILEEMKDLEKNSTREKVDFPNGKTIVGPEGHMGVAVQNAGGALSSLCPSVPTLLFSSSKPRHASFIPAVP</sequence>
<protein>
    <recommendedName>
        <fullName evidence="1">Retrovirus-related Pol polyprotein from transposon TNT 1-94-like beta-barrel domain-containing protein</fullName>
    </recommendedName>
</protein>
<organism evidence="2 4">
    <name type="scientific">Zingiber officinale</name>
    <name type="common">Ginger</name>
    <name type="synonym">Amomum zingiber</name>
    <dbReference type="NCBI Taxonomy" id="94328"/>
    <lineage>
        <taxon>Eukaryota</taxon>
        <taxon>Viridiplantae</taxon>
        <taxon>Streptophyta</taxon>
        <taxon>Embryophyta</taxon>
        <taxon>Tracheophyta</taxon>
        <taxon>Spermatophyta</taxon>
        <taxon>Magnoliopsida</taxon>
        <taxon>Liliopsida</taxon>
        <taxon>Zingiberales</taxon>
        <taxon>Zingiberaceae</taxon>
        <taxon>Zingiber</taxon>
    </lineage>
</organism>
<dbReference type="PANTHER" id="PTHR34222">
    <property type="entry name" value="GAG_PRE-INTEGRS DOMAIN-CONTAINING PROTEIN"/>
    <property type="match status" value="1"/>
</dbReference>
<dbReference type="PANTHER" id="PTHR34222:SF40">
    <property type="match status" value="1"/>
</dbReference>
<dbReference type="EMBL" id="JACMSC010000009">
    <property type="protein sequence ID" value="KAG6506622.1"/>
    <property type="molecule type" value="Genomic_DNA"/>
</dbReference>
<comment type="caution">
    <text evidence="2">The sequence shown here is derived from an EMBL/GenBank/DDBJ whole genome shotgun (WGS) entry which is preliminary data.</text>
</comment>